<name>A0A0K2XCG9_9HELI</name>
<reference evidence="5 6" key="3">
    <citation type="submission" date="2014-12" db="EMBL/GenBank/DDBJ databases">
        <authorList>
            <person name="Jaenicke S."/>
        </authorList>
    </citation>
    <scope>NUCLEOTIDE SEQUENCE [LARGE SCALE GENOMIC DNA]</scope>
</reference>
<evidence type="ECO:0000313" key="6">
    <source>
        <dbReference type="Proteomes" id="UP000045175"/>
    </source>
</evidence>
<dbReference type="STRING" id="1578720.HAL011_13510"/>
<dbReference type="EMBL" id="CDMH01000059">
    <property type="protein sequence ID" value="CRF43263.1"/>
    <property type="molecule type" value="Genomic_DNA"/>
</dbReference>
<accession>A0A0K2XCG9</accession>
<organism evidence="2 6">
    <name type="scientific">Helicobacter ailurogastricus</name>
    <dbReference type="NCBI Taxonomy" id="1578720"/>
    <lineage>
        <taxon>Bacteria</taxon>
        <taxon>Pseudomonadati</taxon>
        <taxon>Campylobacterota</taxon>
        <taxon>Epsilonproteobacteria</taxon>
        <taxon>Campylobacterales</taxon>
        <taxon>Helicobacteraceae</taxon>
        <taxon>Helicobacter</taxon>
    </lineage>
</organism>
<evidence type="ECO:0000313" key="2">
    <source>
        <dbReference type="EMBL" id="CRF43263.1"/>
    </source>
</evidence>
<dbReference type="Proteomes" id="UP000041394">
    <property type="component" value="Unassembled WGS sequence"/>
</dbReference>
<evidence type="ECO:0000313" key="4">
    <source>
        <dbReference type="Proteomes" id="UP000038622"/>
    </source>
</evidence>
<sequence>MFARMRHFYTRMGGDFNLRVLMDVFAISLSLSLINSS</sequence>
<keyword evidence="4" id="KW-1185">Reference proteome</keyword>
<proteinExistence type="predicted"/>
<evidence type="ECO:0000313" key="1">
    <source>
        <dbReference type="EMBL" id="CRF41550.1"/>
    </source>
</evidence>
<dbReference type="AlphaFoldDB" id="A0A0K2XCG9"/>
<reference evidence="4" key="2">
    <citation type="submission" date="2014-12" db="EMBL/GenBank/DDBJ databases">
        <authorList>
            <person name="Smet A."/>
        </authorList>
    </citation>
    <scope>NUCLEOTIDE SEQUENCE [LARGE SCALE GENOMIC DNA]</scope>
</reference>
<protein>
    <submittedName>
        <fullName evidence="2">Uncharacterized protein</fullName>
    </submittedName>
</protein>
<dbReference type="EMBL" id="CDMN01000067">
    <property type="protein sequence ID" value="CRF44935.1"/>
    <property type="molecule type" value="Genomic_DNA"/>
</dbReference>
<evidence type="ECO:0000313" key="3">
    <source>
        <dbReference type="EMBL" id="CRF44935.1"/>
    </source>
</evidence>
<dbReference type="EMBL" id="CDML01000044">
    <property type="protein sequence ID" value="CRF41550.1"/>
    <property type="molecule type" value="Genomic_DNA"/>
</dbReference>
<evidence type="ECO:0000313" key="5">
    <source>
        <dbReference type="Proteomes" id="UP000041394"/>
    </source>
</evidence>
<reference evidence="2" key="1">
    <citation type="submission" date="2014-12" db="EMBL/GenBank/DDBJ databases">
        <title>Whole genome sequences of four Staphylococcus schleiferi canine isolates.</title>
        <authorList>
            <person name="Misic A.M."/>
            <person name="Cain C."/>
            <person name="Morris D.O."/>
            <person name="Rankin S."/>
            <person name="Beiting D."/>
        </authorList>
    </citation>
    <scope>NUCLEOTIDE SEQUENCE</scope>
    <source>
        <strain evidence="1">ASB11</strain>
        <strain evidence="2">ASB13</strain>
        <strain evidence="3">ASB9</strain>
    </source>
</reference>
<gene>
    <name evidence="1" type="ORF">HAL011_13510</name>
    <name evidence="2" type="ORF">HAL013_14890</name>
    <name evidence="3" type="ORF">HAL09_15610</name>
</gene>
<dbReference type="Proteomes" id="UP000045175">
    <property type="component" value="Unassembled WGS sequence"/>
</dbReference>
<dbReference type="Proteomes" id="UP000038622">
    <property type="component" value="Unassembled WGS sequence"/>
</dbReference>